<dbReference type="Proteomes" id="UP001152622">
    <property type="component" value="Chromosome 6"/>
</dbReference>
<dbReference type="EMBL" id="JAINUF010000006">
    <property type="protein sequence ID" value="KAJ8357029.1"/>
    <property type="molecule type" value="Genomic_DNA"/>
</dbReference>
<feature type="region of interest" description="Disordered" evidence="1">
    <location>
        <begin position="102"/>
        <end position="121"/>
    </location>
</feature>
<proteinExistence type="predicted"/>
<organism evidence="2 3">
    <name type="scientific">Synaphobranchus kaupii</name>
    <name type="common">Kaup's arrowtooth eel</name>
    <dbReference type="NCBI Taxonomy" id="118154"/>
    <lineage>
        <taxon>Eukaryota</taxon>
        <taxon>Metazoa</taxon>
        <taxon>Chordata</taxon>
        <taxon>Craniata</taxon>
        <taxon>Vertebrata</taxon>
        <taxon>Euteleostomi</taxon>
        <taxon>Actinopterygii</taxon>
        <taxon>Neopterygii</taxon>
        <taxon>Teleostei</taxon>
        <taxon>Anguilliformes</taxon>
        <taxon>Synaphobranchidae</taxon>
        <taxon>Synaphobranchus</taxon>
    </lineage>
</organism>
<name>A0A9Q1FF16_SYNKA</name>
<gene>
    <name evidence="2" type="ORF">SKAU_G00198230</name>
</gene>
<evidence type="ECO:0000313" key="2">
    <source>
        <dbReference type="EMBL" id="KAJ8357029.1"/>
    </source>
</evidence>
<accession>A0A9Q1FF16</accession>
<evidence type="ECO:0000256" key="1">
    <source>
        <dbReference type="SAM" id="MobiDB-lite"/>
    </source>
</evidence>
<keyword evidence="3" id="KW-1185">Reference proteome</keyword>
<dbReference type="AlphaFoldDB" id="A0A9Q1FF16"/>
<feature type="compositionally biased region" description="Basic and acidic residues" evidence="1">
    <location>
        <begin position="31"/>
        <end position="46"/>
    </location>
</feature>
<feature type="region of interest" description="Disordered" evidence="1">
    <location>
        <begin position="31"/>
        <end position="69"/>
    </location>
</feature>
<comment type="caution">
    <text evidence="2">The sequence shown here is derived from an EMBL/GenBank/DDBJ whole genome shotgun (WGS) entry which is preliminary data.</text>
</comment>
<evidence type="ECO:0000313" key="3">
    <source>
        <dbReference type="Proteomes" id="UP001152622"/>
    </source>
</evidence>
<sequence length="159" mass="16633">MKNEKQTVEGHGSHCIDDIVKDLQGEAEKEEKWLSSLRTRERRLARPDPTNGGAESGGGGVCGVQPSDTGDLLQSASIHPAVGAVQSRFPSVVTNWTALSLPAAEDTASRGGKRTPPKGEELAYRSLSLPLGTVKVRARGVTLPCVGGVASGSGEGKRF</sequence>
<reference evidence="2" key="1">
    <citation type="journal article" date="2023" name="Science">
        <title>Genome structures resolve the early diversification of teleost fishes.</title>
        <authorList>
            <person name="Parey E."/>
            <person name="Louis A."/>
            <person name="Montfort J."/>
            <person name="Bouchez O."/>
            <person name="Roques C."/>
            <person name="Iampietro C."/>
            <person name="Lluch J."/>
            <person name="Castinel A."/>
            <person name="Donnadieu C."/>
            <person name="Desvignes T."/>
            <person name="Floi Bucao C."/>
            <person name="Jouanno E."/>
            <person name="Wen M."/>
            <person name="Mejri S."/>
            <person name="Dirks R."/>
            <person name="Jansen H."/>
            <person name="Henkel C."/>
            <person name="Chen W.J."/>
            <person name="Zahm M."/>
            <person name="Cabau C."/>
            <person name="Klopp C."/>
            <person name="Thompson A.W."/>
            <person name="Robinson-Rechavi M."/>
            <person name="Braasch I."/>
            <person name="Lecointre G."/>
            <person name="Bobe J."/>
            <person name="Postlethwait J.H."/>
            <person name="Berthelot C."/>
            <person name="Roest Crollius H."/>
            <person name="Guiguen Y."/>
        </authorList>
    </citation>
    <scope>NUCLEOTIDE SEQUENCE</scope>
    <source>
        <strain evidence="2">WJC10195</strain>
    </source>
</reference>
<protein>
    <submittedName>
        <fullName evidence="2">Uncharacterized protein</fullName>
    </submittedName>
</protein>